<name>A0A1M2W4K1_TRAPU</name>
<feature type="domain" description="Glucose-methanol-choline oxidoreductase N-terminal" evidence="4">
    <location>
        <begin position="48"/>
        <end position="197"/>
    </location>
</feature>
<keyword evidence="3" id="KW-0732">Signal</keyword>
<organism evidence="5 6">
    <name type="scientific">Trametes pubescens</name>
    <name type="common">White-rot fungus</name>
    <dbReference type="NCBI Taxonomy" id="154538"/>
    <lineage>
        <taxon>Eukaryota</taxon>
        <taxon>Fungi</taxon>
        <taxon>Dikarya</taxon>
        <taxon>Basidiomycota</taxon>
        <taxon>Agaricomycotina</taxon>
        <taxon>Agaricomycetes</taxon>
        <taxon>Polyporales</taxon>
        <taxon>Polyporaceae</taxon>
        <taxon>Trametes</taxon>
    </lineage>
</organism>
<sequence length="224" mass="24124">MRSLALLVASASFAAAFNTSHRDIYHDTHGQDLRRWNIVYNGQIADAYDFVVVGGGTAGLAIASRLSEDSNTTVLVLEAGDTGDAIADYQWNGACTLRSVEPAYVPVNAYYSGLPGISYDWQYTTANQPNANNRVLPWPRGKVLGGSSALNGMYTVRPSKLEVDTWANLIGDGGDKWNWDSLFTTMKESETFTPPSSDIQAEGGIKYEAASRGTSGPVHSSYPG</sequence>
<dbReference type="SUPFAM" id="SSF51905">
    <property type="entry name" value="FAD/NAD(P)-binding domain"/>
    <property type="match status" value="1"/>
</dbReference>
<dbReference type="EMBL" id="MNAD01000238">
    <property type="protein sequence ID" value="OJT14779.1"/>
    <property type="molecule type" value="Genomic_DNA"/>
</dbReference>
<feature type="compositionally biased region" description="Polar residues" evidence="2">
    <location>
        <begin position="212"/>
        <end position="224"/>
    </location>
</feature>
<dbReference type="OMA" id="PECKEWA"/>
<evidence type="ECO:0000313" key="6">
    <source>
        <dbReference type="Proteomes" id="UP000184267"/>
    </source>
</evidence>
<evidence type="ECO:0000256" key="2">
    <source>
        <dbReference type="SAM" id="MobiDB-lite"/>
    </source>
</evidence>
<feature type="signal peptide" evidence="3">
    <location>
        <begin position="1"/>
        <end position="16"/>
    </location>
</feature>
<gene>
    <name evidence="5" type="ORF">TRAPUB_8670</name>
</gene>
<dbReference type="STRING" id="154538.A0A1M2W4K1"/>
<dbReference type="OrthoDB" id="269227at2759"/>
<comment type="similarity">
    <text evidence="1">Belongs to the GMC oxidoreductase family.</text>
</comment>
<dbReference type="GO" id="GO:0016614">
    <property type="term" value="F:oxidoreductase activity, acting on CH-OH group of donors"/>
    <property type="evidence" value="ECO:0007669"/>
    <property type="project" value="InterPro"/>
</dbReference>
<keyword evidence="6" id="KW-1185">Reference proteome</keyword>
<protein>
    <submittedName>
        <fullName evidence="5">Pyranose dehydrogenase 1</fullName>
    </submittedName>
</protein>
<comment type="caution">
    <text evidence="5">The sequence shown here is derived from an EMBL/GenBank/DDBJ whole genome shotgun (WGS) entry which is preliminary data.</text>
</comment>
<dbReference type="PANTHER" id="PTHR11552">
    <property type="entry name" value="GLUCOSE-METHANOL-CHOLINE GMC OXIDOREDUCTASE"/>
    <property type="match status" value="1"/>
</dbReference>
<dbReference type="Pfam" id="PF00732">
    <property type="entry name" value="GMC_oxred_N"/>
    <property type="match status" value="1"/>
</dbReference>
<dbReference type="InterPro" id="IPR012132">
    <property type="entry name" value="GMC_OxRdtase"/>
</dbReference>
<proteinExistence type="inferred from homology"/>
<feature type="compositionally biased region" description="Polar residues" evidence="2">
    <location>
        <begin position="189"/>
        <end position="199"/>
    </location>
</feature>
<reference evidence="5 6" key="1">
    <citation type="submission" date="2016-10" db="EMBL/GenBank/DDBJ databases">
        <title>Genome sequence of the basidiomycete white-rot fungus Trametes pubescens.</title>
        <authorList>
            <person name="Makela M.R."/>
            <person name="Granchi Z."/>
            <person name="Peng M."/>
            <person name="De Vries R.P."/>
            <person name="Grigoriev I."/>
            <person name="Riley R."/>
            <person name="Hilden K."/>
        </authorList>
    </citation>
    <scope>NUCLEOTIDE SEQUENCE [LARGE SCALE GENOMIC DNA]</scope>
    <source>
        <strain evidence="5 6">FBCC735</strain>
    </source>
</reference>
<dbReference type="Gene3D" id="3.30.560.10">
    <property type="entry name" value="Glucose Oxidase, domain 3"/>
    <property type="match status" value="1"/>
</dbReference>
<evidence type="ECO:0000256" key="1">
    <source>
        <dbReference type="ARBA" id="ARBA00010790"/>
    </source>
</evidence>
<feature type="chain" id="PRO_5012228470" evidence="3">
    <location>
        <begin position="17"/>
        <end position="224"/>
    </location>
</feature>
<dbReference type="Gene3D" id="3.50.50.60">
    <property type="entry name" value="FAD/NAD(P)-binding domain"/>
    <property type="match status" value="1"/>
</dbReference>
<accession>A0A1M2W4K1</accession>
<dbReference type="AlphaFoldDB" id="A0A1M2W4K1"/>
<dbReference type="Proteomes" id="UP000184267">
    <property type="component" value="Unassembled WGS sequence"/>
</dbReference>
<evidence type="ECO:0000259" key="4">
    <source>
        <dbReference type="Pfam" id="PF00732"/>
    </source>
</evidence>
<dbReference type="PANTHER" id="PTHR11552:SF218">
    <property type="entry name" value="GLUCOSE-METHANOL-CHOLINE OXIDOREDUCTASE N-TERMINAL DOMAIN-CONTAINING PROTEIN"/>
    <property type="match status" value="1"/>
</dbReference>
<evidence type="ECO:0000313" key="5">
    <source>
        <dbReference type="EMBL" id="OJT14779.1"/>
    </source>
</evidence>
<evidence type="ECO:0000256" key="3">
    <source>
        <dbReference type="SAM" id="SignalP"/>
    </source>
</evidence>
<dbReference type="InterPro" id="IPR000172">
    <property type="entry name" value="GMC_OxRdtase_N"/>
</dbReference>
<feature type="region of interest" description="Disordered" evidence="2">
    <location>
        <begin position="189"/>
        <end position="224"/>
    </location>
</feature>
<dbReference type="InterPro" id="IPR036188">
    <property type="entry name" value="FAD/NAD-bd_sf"/>
</dbReference>
<dbReference type="GO" id="GO:0050660">
    <property type="term" value="F:flavin adenine dinucleotide binding"/>
    <property type="evidence" value="ECO:0007669"/>
    <property type="project" value="InterPro"/>
</dbReference>